<feature type="transmembrane region" description="Helical" evidence="1">
    <location>
        <begin position="251"/>
        <end position="270"/>
    </location>
</feature>
<keyword evidence="3" id="KW-1185">Reference proteome</keyword>
<feature type="transmembrane region" description="Helical" evidence="1">
    <location>
        <begin position="229"/>
        <end position="245"/>
    </location>
</feature>
<protein>
    <submittedName>
        <fullName evidence="2">Uncharacterized protein</fullName>
    </submittedName>
</protein>
<comment type="caution">
    <text evidence="2">The sequence shown here is derived from an EMBL/GenBank/DDBJ whole genome shotgun (WGS) entry which is preliminary data.</text>
</comment>
<dbReference type="EMBL" id="JARJCW010000003">
    <property type="protein sequence ID" value="KAJ7226688.1"/>
    <property type="molecule type" value="Genomic_DNA"/>
</dbReference>
<feature type="transmembrane region" description="Helical" evidence="1">
    <location>
        <begin position="6"/>
        <end position="28"/>
    </location>
</feature>
<reference evidence="2" key="1">
    <citation type="submission" date="2023-03" db="EMBL/GenBank/DDBJ databases">
        <title>Massive genome expansion in bonnet fungi (Mycena s.s.) driven by repeated elements and novel gene families across ecological guilds.</title>
        <authorList>
            <consortium name="Lawrence Berkeley National Laboratory"/>
            <person name="Harder C.B."/>
            <person name="Miyauchi S."/>
            <person name="Viragh M."/>
            <person name="Kuo A."/>
            <person name="Thoen E."/>
            <person name="Andreopoulos B."/>
            <person name="Lu D."/>
            <person name="Skrede I."/>
            <person name="Drula E."/>
            <person name="Henrissat B."/>
            <person name="Morin E."/>
            <person name="Kohler A."/>
            <person name="Barry K."/>
            <person name="LaButti K."/>
            <person name="Morin E."/>
            <person name="Salamov A."/>
            <person name="Lipzen A."/>
            <person name="Mereny Z."/>
            <person name="Hegedus B."/>
            <person name="Baldrian P."/>
            <person name="Stursova M."/>
            <person name="Weitz H."/>
            <person name="Taylor A."/>
            <person name="Grigoriev I.V."/>
            <person name="Nagy L.G."/>
            <person name="Martin F."/>
            <person name="Kauserud H."/>
        </authorList>
    </citation>
    <scope>NUCLEOTIDE SEQUENCE</scope>
    <source>
        <strain evidence="2">9144</strain>
    </source>
</reference>
<organism evidence="2 3">
    <name type="scientific">Mycena pura</name>
    <dbReference type="NCBI Taxonomy" id="153505"/>
    <lineage>
        <taxon>Eukaryota</taxon>
        <taxon>Fungi</taxon>
        <taxon>Dikarya</taxon>
        <taxon>Basidiomycota</taxon>
        <taxon>Agaricomycotina</taxon>
        <taxon>Agaricomycetes</taxon>
        <taxon>Agaricomycetidae</taxon>
        <taxon>Agaricales</taxon>
        <taxon>Marasmiineae</taxon>
        <taxon>Mycenaceae</taxon>
        <taxon>Mycena</taxon>
    </lineage>
</organism>
<feature type="transmembrane region" description="Helical" evidence="1">
    <location>
        <begin position="130"/>
        <end position="149"/>
    </location>
</feature>
<sequence length="328" mass="36263">MLSLPAAQLISIFISCFLYGIYIVTLGMTGRTLLTLPNGQWRTRSEINWIVVVVCFALFVNPTLDIILAMILIMEAFVSYTGPGGPIQVFLHGSAWQTVAKTFCVGMQMVMGDAILIWRCWLIWHSTSKFIAVFPALCCIADFILHVRLLDLLNKETQALVTAAEIEPWGKAFWILDICTNTMTTTLIVLRIWMVERRNMKFRAPADATAHHYPATTLGRAMRNIVESGMIYTAASILGCALYTTQNTIGFPASAIVIHSVGITFNLIIIRSRSAKQPQEHNLGTSIQFSSNPPIACNVTRVVTNSKTESFALSYMHKAAELGPAVSV</sequence>
<evidence type="ECO:0000313" key="3">
    <source>
        <dbReference type="Proteomes" id="UP001219525"/>
    </source>
</evidence>
<name>A0AAD6YQM3_9AGAR</name>
<dbReference type="Proteomes" id="UP001219525">
    <property type="component" value="Unassembled WGS sequence"/>
</dbReference>
<keyword evidence="1" id="KW-0812">Transmembrane</keyword>
<gene>
    <name evidence="2" type="ORF">GGX14DRAFT_97829</name>
</gene>
<feature type="transmembrane region" description="Helical" evidence="1">
    <location>
        <begin position="49"/>
        <end position="74"/>
    </location>
</feature>
<dbReference type="AlphaFoldDB" id="A0AAD6YQM3"/>
<proteinExistence type="predicted"/>
<accession>A0AAD6YQM3</accession>
<keyword evidence="1" id="KW-1133">Transmembrane helix</keyword>
<keyword evidence="1" id="KW-0472">Membrane</keyword>
<feature type="transmembrane region" description="Helical" evidence="1">
    <location>
        <begin position="94"/>
        <end position="118"/>
    </location>
</feature>
<feature type="transmembrane region" description="Helical" evidence="1">
    <location>
        <begin position="169"/>
        <end position="193"/>
    </location>
</feature>
<evidence type="ECO:0000313" key="2">
    <source>
        <dbReference type="EMBL" id="KAJ7226688.1"/>
    </source>
</evidence>
<evidence type="ECO:0000256" key="1">
    <source>
        <dbReference type="SAM" id="Phobius"/>
    </source>
</evidence>